<keyword evidence="1" id="KW-1133">Transmembrane helix</keyword>
<feature type="transmembrane region" description="Helical" evidence="1">
    <location>
        <begin position="93"/>
        <end position="119"/>
    </location>
</feature>
<reference evidence="3" key="1">
    <citation type="submission" date="2019-11" db="EMBL/GenBank/DDBJ databases">
        <authorList>
            <person name="Feng L."/>
        </authorList>
    </citation>
    <scope>NUCLEOTIDE SEQUENCE</scope>
    <source>
        <strain evidence="3">BlongumLFYP82</strain>
    </source>
</reference>
<reference evidence="2" key="2">
    <citation type="submission" date="2023-10" db="EMBL/GenBank/DDBJ databases">
        <title>Rapid discrimination of Bifidobacterium longum Subspecies based on MALDI-TOF MS and Machine Learning.</title>
        <authorList>
            <person name="Chen J."/>
        </authorList>
    </citation>
    <scope>NUCLEOTIDE SEQUENCE</scope>
    <source>
        <strain evidence="2">YGMCC0039</strain>
    </source>
</reference>
<feature type="transmembrane region" description="Helical" evidence="1">
    <location>
        <begin position="29"/>
        <end position="51"/>
    </location>
</feature>
<accession>A0A6N2UK10</accession>
<evidence type="ECO:0000313" key="3">
    <source>
        <dbReference type="EMBL" id="VYT18674.1"/>
    </source>
</evidence>
<sequence length="190" mass="20978">MSSALTIFIAYTLGTLSLVCDFFDPYSGIFGALFKFVVLFITGTSLINVYARKDTLANTSEHNYYSYLESHGIMKEQTGRAASLAVYKSMLGLVRLCSALTVACSIGLNGTLTLMVVIYPTDFPVTRQLPWQQSGGHIPAHRRPGHVHRLGHLLLEGRLPTQPKRNGPTLGMFAHCERLMSTVPSQAHHR</sequence>
<evidence type="ECO:0000313" key="2">
    <source>
        <dbReference type="EMBL" id="MDW3126262.1"/>
    </source>
</evidence>
<keyword evidence="1" id="KW-0812">Transmembrane</keyword>
<dbReference type="Proteomes" id="UP001277803">
    <property type="component" value="Unassembled WGS sequence"/>
</dbReference>
<evidence type="ECO:0000256" key="1">
    <source>
        <dbReference type="SAM" id="Phobius"/>
    </source>
</evidence>
<gene>
    <name evidence="3" type="ORF">BLLFYP82_00174</name>
    <name evidence="2" type="ORF">RS890_03875</name>
</gene>
<proteinExistence type="predicted"/>
<dbReference type="EMBL" id="JAWLRA010000008">
    <property type="protein sequence ID" value="MDW3126262.1"/>
    <property type="molecule type" value="Genomic_DNA"/>
</dbReference>
<keyword evidence="1" id="KW-0472">Membrane</keyword>
<dbReference type="RefSeq" id="WP_251848171.1">
    <property type="nucleotide sequence ID" value="NZ_CACRSV010000034.1"/>
</dbReference>
<organism evidence="3">
    <name type="scientific">Bifidobacterium longum</name>
    <dbReference type="NCBI Taxonomy" id="216816"/>
    <lineage>
        <taxon>Bacteria</taxon>
        <taxon>Bacillati</taxon>
        <taxon>Actinomycetota</taxon>
        <taxon>Actinomycetes</taxon>
        <taxon>Bifidobacteriales</taxon>
        <taxon>Bifidobacteriaceae</taxon>
        <taxon>Bifidobacterium</taxon>
    </lineage>
</organism>
<dbReference type="AlphaFoldDB" id="A0A6N2UK10"/>
<protein>
    <submittedName>
        <fullName evidence="3">Uncharacterized protein</fullName>
    </submittedName>
</protein>
<name>A0A6N2UK10_BIFLN</name>
<dbReference type="EMBL" id="CACRSV010000034">
    <property type="protein sequence ID" value="VYT18674.1"/>
    <property type="molecule type" value="Genomic_DNA"/>
</dbReference>